<organism evidence="6 7">
    <name type="scientific">Fusobacterium necrophorum subsp. funduliforme</name>
    <dbReference type="NCBI Taxonomy" id="143387"/>
    <lineage>
        <taxon>Bacteria</taxon>
        <taxon>Fusobacteriati</taxon>
        <taxon>Fusobacteriota</taxon>
        <taxon>Fusobacteriia</taxon>
        <taxon>Fusobacteriales</taxon>
        <taxon>Fusobacteriaceae</taxon>
        <taxon>Fusobacterium</taxon>
    </lineage>
</organism>
<dbReference type="CDD" id="cd00009">
    <property type="entry name" value="AAA"/>
    <property type="match status" value="1"/>
</dbReference>
<dbReference type="InterPro" id="IPR027417">
    <property type="entry name" value="P-loop_NTPase"/>
</dbReference>
<evidence type="ECO:0000256" key="2">
    <source>
        <dbReference type="ARBA" id="ARBA00022741"/>
    </source>
</evidence>
<evidence type="ECO:0000256" key="4">
    <source>
        <dbReference type="ARBA" id="ARBA00030759"/>
    </source>
</evidence>
<comment type="caution">
    <text evidence="6">The sequence shown here is derived from an EMBL/GenBank/DDBJ whole genome shotgun (WGS) entry which is preliminary data.</text>
</comment>
<dbReference type="InterPro" id="IPR045006">
    <property type="entry name" value="CHLI-like"/>
</dbReference>
<dbReference type="InterPro" id="IPR003593">
    <property type="entry name" value="AAA+_ATPase"/>
</dbReference>
<evidence type="ECO:0000313" key="7">
    <source>
        <dbReference type="Proteomes" id="UP000075816"/>
    </source>
</evidence>
<dbReference type="SMART" id="SM00382">
    <property type="entry name" value="AAA"/>
    <property type="match status" value="1"/>
</dbReference>
<dbReference type="SUPFAM" id="SSF52540">
    <property type="entry name" value="P-loop containing nucleoside triphosphate hydrolases"/>
    <property type="match status" value="1"/>
</dbReference>
<evidence type="ECO:0000256" key="3">
    <source>
        <dbReference type="ARBA" id="ARBA00022840"/>
    </source>
</evidence>
<dbReference type="PANTHER" id="PTHR32039:SF9">
    <property type="entry name" value="MAGNESIUM-CHELATASE SUBUNIT CHLI-2, CHLOROPLASTIC"/>
    <property type="match status" value="1"/>
</dbReference>
<dbReference type="Pfam" id="PF17863">
    <property type="entry name" value="AAA_lid_2"/>
    <property type="match status" value="1"/>
</dbReference>
<dbReference type="Gene3D" id="3.40.50.300">
    <property type="entry name" value="P-loop containing nucleotide triphosphate hydrolases"/>
    <property type="match status" value="1"/>
</dbReference>
<name>A0A162IUL7_9FUSO</name>
<proteinExistence type="inferred from homology"/>
<evidence type="ECO:0000313" key="6">
    <source>
        <dbReference type="EMBL" id="KYL04488.1"/>
    </source>
</evidence>
<evidence type="ECO:0000259" key="5">
    <source>
        <dbReference type="SMART" id="SM00382"/>
    </source>
</evidence>
<dbReference type="KEGG" id="fnf:BSQ88_02400"/>
<dbReference type="eggNOG" id="COG1239">
    <property type="taxonomic scope" value="Bacteria"/>
</dbReference>
<dbReference type="PANTHER" id="PTHR32039">
    <property type="entry name" value="MAGNESIUM-CHELATASE SUBUNIT CHLI"/>
    <property type="match status" value="1"/>
</dbReference>
<dbReference type="Pfam" id="PF01078">
    <property type="entry name" value="Mg_chelatase"/>
    <property type="match status" value="1"/>
</dbReference>
<dbReference type="InterPro" id="IPR000523">
    <property type="entry name" value="Mg_chelatse_chII-like_cat_dom"/>
</dbReference>
<feature type="domain" description="AAA+ ATPase" evidence="5">
    <location>
        <begin position="31"/>
        <end position="212"/>
    </location>
</feature>
<keyword evidence="3" id="KW-0067">ATP-binding</keyword>
<dbReference type="RefSeq" id="WP_062624702.1">
    <property type="nucleotide sequence ID" value="NZ_CAXOUM010000022.1"/>
</dbReference>
<sequence length="342" mass="39249">MKDQKRDYPFTAIVGQEKMKEALILNLINPSIGGVLIRGEKGTAKSTMVRALVNLLGEREENDCAFHCEPGKVEYFCSECFHFWEQKQEIPKRKGKMKVVNLPVSATEDRVVGSLDIEHAIQTGEKKFEKGILAESHRNILYVDEINLLDDHIVDVLLDAAAMGKNRIEREGISFEHPSSFILVGTMNPEEGDLRPQLLDRFGLLVNVVGERDSTKRVEIIKRRLEFEKNPKNFLKKYEEEENKLQKRIEESKKCLSRVQCKDEMYEMAAKISIALEVDGHRADISLIKTAMTMAAYENREEVVKEDIVRAAILVFPHRMRRTAFEESVLDEEGIVEIINRM</sequence>
<dbReference type="GO" id="GO:0005524">
    <property type="term" value="F:ATP binding"/>
    <property type="evidence" value="ECO:0007669"/>
    <property type="project" value="UniProtKB-KW"/>
</dbReference>
<dbReference type="EMBL" id="LVEA01000031">
    <property type="protein sequence ID" value="KYL04488.1"/>
    <property type="molecule type" value="Genomic_DNA"/>
</dbReference>
<comment type="similarity">
    <text evidence="1">Belongs to the Mg-chelatase subunits D/I family.</text>
</comment>
<gene>
    <name evidence="6" type="ORF">A2J07_04045</name>
</gene>
<keyword evidence="2" id="KW-0547">Nucleotide-binding</keyword>
<accession>A0A162IUL7</accession>
<dbReference type="InterPro" id="IPR041628">
    <property type="entry name" value="ChlI/MoxR_AAA_lid"/>
</dbReference>
<dbReference type="Gene3D" id="1.10.8.80">
    <property type="entry name" value="Magnesium chelatase subunit I, C-Terminal domain"/>
    <property type="match status" value="1"/>
</dbReference>
<protein>
    <recommendedName>
        <fullName evidence="4">Mg-protoporphyrin IX chelatase</fullName>
    </recommendedName>
</protein>
<reference evidence="6 7" key="1">
    <citation type="submission" date="2016-03" db="EMBL/GenBank/DDBJ databases">
        <title>Comparative genomics of human isolates of Fusobacterium necrophorum.</title>
        <authorList>
            <person name="Jensen A."/>
            <person name="Bank S."/>
            <person name="Andersen P.S."/>
            <person name="Kristensen L.H."/>
            <person name="Prag J."/>
        </authorList>
    </citation>
    <scope>NUCLEOTIDE SEQUENCE [LARGE SCALE GENOMIC DNA]</scope>
    <source>
        <strain evidence="6 7">LS_1264</strain>
    </source>
</reference>
<evidence type="ECO:0000256" key="1">
    <source>
        <dbReference type="ARBA" id="ARBA00005799"/>
    </source>
</evidence>
<dbReference type="Proteomes" id="UP000075816">
    <property type="component" value="Unassembled WGS sequence"/>
</dbReference>
<dbReference type="AlphaFoldDB" id="A0A162IUL7"/>